<evidence type="ECO:0000256" key="1">
    <source>
        <dbReference type="SAM" id="MobiDB-lite"/>
    </source>
</evidence>
<evidence type="ECO:0000313" key="3">
    <source>
        <dbReference type="Proteomes" id="UP001497497"/>
    </source>
</evidence>
<organism evidence="2 3">
    <name type="scientific">Lymnaea stagnalis</name>
    <name type="common">Great pond snail</name>
    <name type="synonym">Helix stagnalis</name>
    <dbReference type="NCBI Taxonomy" id="6523"/>
    <lineage>
        <taxon>Eukaryota</taxon>
        <taxon>Metazoa</taxon>
        <taxon>Spiralia</taxon>
        <taxon>Lophotrochozoa</taxon>
        <taxon>Mollusca</taxon>
        <taxon>Gastropoda</taxon>
        <taxon>Heterobranchia</taxon>
        <taxon>Euthyneura</taxon>
        <taxon>Panpulmonata</taxon>
        <taxon>Hygrophila</taxon>
        <taxon>Lymnaeoidea</taxon>
        <taxon>Lymnaeidae</taxon>
        <taxon>Lymnaea</taxon>
    </lineage>
</organism>
<dbReference type="Proteomes" id="UP001497497">
    <property type="component" value="Unassembled WGS sequence"/>
</dbReference>
<feature type="region of interest" description="Disordered" evidence="1">
    <location>
        <begin position="70"/>
        <end position="90"/>
    </location>
</feature>
<accession>A0AAV2H9Y6</accession>
<evidence type="ECO:0000313" key="2">
    <source>
        <dbReference type="EMBL" id="CAL1530557.1"/>
    </source>
</evidence>
<reference evidence="2 3" key="1">
    <citation type="submission" date="2024-04" db="EMBL/GenBank/DDBJ databases">
        <authorList>
            <consortium name="Genoscope - CEA"/>
            <person name="William W."/>
        </authorList>
    </citation>
    <scope>NUCLEOTIDE SEQUENCE [LARGE SCALE GENOMIC DNA]</scope>
</reference>
<gene>
    <name evidence="2" type="ORF">GSLYS_00004682001</name>
</gene>
<dbReference type="AlphaFoldDB" id="A0AAV2H9Y6"/>
<name>A0AAV2H9Y6_LYMST</name>
<keyword evidence="3" id="KW-1185">Reference proteome</keyword>
<sequence length="211" mass="24223">MSEVVSRPTYKQRLVECIRGVFCERTYTPQFFNVLRHEWPEMLSEEDVDQSLPASSVTESLHEIIVVHDDENQDNEQAQSLPMPNRTEAPPEIPEVQSAQDQENACPRCSSVVTLVREAGGPYEPGRCLAMYSSVENTVLNVGYLRTQEPQFCAYANNSNKSNFRLACMVYEKWVAQFVRKPSQLEVPQCVQGRIGTMFPCGRRRRQNRRM</sequence>
<protein>
    <submittedName>
        <fullName evidence="2">Uncharacterized protein</fullName>
    </submittedName>
</protein>
<proteinExistence type="predicted"/>
<dbReference type="EMBL" id="CAXITT010000071">
    <property type="protein sequence ID" value="CAL1530557.1"/>
    <property type="molecule type" value="Genomic_DNA"/>
</dbReference>
<comment type="caution">
    <text evidence="2">The sequence shown here is derived from an EMBL/GenBank/DDBJ whole genome shotgun (WGS) entry which is preliminary data.</text>
</comment>